<proteinExistence type="predicted"/>
<dbReference type="Proteomes" id="UP000812267">
    <property type="component" value="Unassembled WGS sequence"/>
</dbReference>
<reference evidence="2" key="1">
    <citation type="submission" date="2021-06" db="EMBL/GenBank/DDBJ databases">
        <title>Novel Mycoplasma species detected in California sea lions (Zalophus californianus) from the USA.</title>
        <authorList>
            <person name="Volokhov D.V."/>
            <person name="Furtak V.A."/>
            <person name="Zagorodnyaya T.A."/>
        </authorList>
    </citation>
    <scope>NUCLEOTIDE SEQUENCE [LARGE SCALE GENOMIC DNA]</scope>
    <source>
        <strain evidence="2">CSL 4779</strain>
    </source>
</reference>
<keyword evidence="1" id="KW-0732">Signal</keyword>
<dbReference type="PANTHER" id="PTHR45661">
    <property type="entry name" value="SURFACE ANTIGEN"/>
    <property type="match status" value="1"/>
</dbReference>
<accession>A0ABS6DS32</accession>
<dbReference type="PROSITE" id="PS51257">
    <property type="entry name" value="PROKAR_LIPOPROTEIN"/>
    <property type="match status" value="1"/>
</dbReference>
<evidence type="ECO:0000313" key="2">
    <source>
        <dbReference type="EMBL" id="MBU4693827.1"/>
    </source>
</evidence>
<keyword evidence="3" id="KW-1185">Reference proteome</keyword>
<dbReference type="PANTHER" id="PTHR45661:SF3">
    <property type="entry name" value="IG-LIKE DOMAIN-CONTAINING PROTEIN"/>
    <property type="match status" value="1"/>
</dbReference>
<dbReference type="Pfam" id="PF13306">
    <property type="entry name" value="LRR_5"/>
    <property type="match status" value="3"/>
</dbReference>
<evidence type="ECO:0000256" key="1">
    <source>
        <dbReference type="SAM" id="SignalP"/>
    </source>
</evidence>
<name>A0ABS6DS32_9MOLU</name>
<comment type="caution">
    <text evidence="2">The sequence shown here is derived from an EMBL/GenBank/DDBJ whole genome shotgun (WGS) entry which is preliminary data.</text>
</comment>
<protein>
    <submittedName>
        <fullName evidence="2">Leucine-rich repeat domain-containing protein</fullName>
    </submittedName>
</protein>
<dbReference type="InterPro" id="IPR053139">
    <property type="entry name" value="Surface_bspA-like"/>
</dbReference>
<feature type="chain" id="PRO_5047016235" evidence="1">
    <location>
        <begin position="22"/>
        <end position="472"/>
    </location>
</feature>
<dbReference type="RefSeq" id="WP_216505696.1">
    <property type="nucleotide sequence ID" value="NZ_JAHMHJ010000006.1"/>
</dbReference>
<organism evidence="2 3">
    <name type="scientific">Mycoplasma zalophidermidis</name>
    <dbReference type="NCBI Taxonomy" id="398174"/>
    <lineage>
        <taxon>Bacteria</taxon>
        <taxon>Bacillati</taxon>
        <taxon>Mycoplasmatota</taxon>
        <taxon>Mollicutes</taxon>
        <taxon>Mycoplasmataceae</taxon>
        <taxon>Mycoplasma</taxon>
    </lineage>
</organism>
<gene>
    <name evidence="2" type="ORF">KQ878_02960</name>
</gene>
<dbReference type="InterPro" id="IPR026906">
    <property type="entry name" value="LRR_5"/>
</dbReference>
<evidence type="ECO:0000313" key="3">
    <source>
        <dbReference type="Proteomes" id="UP000812267"/>
    </source>
</evidence>
<feature type="signal peptide" evidence="1">
    <location>
        <begin position="1"/>
        <end position="21"/>
    </location>
</feature>
<sequence length="472" mass="51600">MKFKKLLSLSAISLTTLTPLATLSCNLYEDIDGDTYIQLRNSEQKVLIIDDKITKIRNSALIFKHKLEEFKSNNITDLPKNLFHFNDIALKNLKAVTVNSTTSIDDNTFANLTGLVTVNAPKVTKIGEGAFKNAQKLNTLNLGVLTAISKESFADTENLKTLPQFANSITTLPQSVFVGSGIESFNNDNITKVEKSAFYNSSIKTLTLKNVQEIGENALAAPNLEKIEISPNAKLHPLAFGSKLKSMPSKMFDANGFLIYNETLYGFDLAKYKTANPHATEIVLPDNVKTISGKVFEKKNTGDFKTIKANHVTTVSTNAFSSNSTIESIILPEAIKVETDAFAKINKLKTLTLNANCEFDITPFGKTSLPQGLFNQQGLLIVNSTLFSVKLDEAALTTDTLTLPESITKIHSYAFGDKIKKITTLSANSVTYVAAKAFSGNKSITKVTFAPNAQIDEHAYDSSALANKNKKK</sequence>
<dbReference type="EMBL" id="JAHMHK010000005">
    <property type="protein sequence ID" value="MBU4693827.1"/>
    <property type="molecule type" value="Genomic_DNA"/>
</dbReference>